<proteinExistence type="predicted"/>
<dbReference type="Proteomes" id="UP000247702">
    <property type="component" value="Unassembled WGS sequence"/>
</dbReference>
<evidence type="ECO:0000313" key="2">
    <source>
        <dbReference type="Proteomes" id="UP000247702"/>
    </source>
</evidence>
<name>A0A2Z6SE78_9GLOM</name>
<protein>
    <submittedName>
        <fullName evidence="1">Uncharacterized protein</fullName>
    </submittedName>
</protein>
<accession>A0A2Z6SE78</accession>
<evidence type="ECO:0000313" key="1">
    <source>
        <dbReference type="EMBL" id="GBC10015.1"/>
    </source>
</evidence>
<organism evidence="1 2">
    <name type="scientific">Rhizophagus clarus</name>
    <dbReference type="NCBI Taxonomy" id="94130"/>
    <lineage>
        <taxon>Eukaryota</taxon>
        <taxon>Fungi</taxon>
        <taxon>Fungi incertae sedis</taxon>
        <taxon>Mucoromycota</taxon>
        <taxon>Glomeromycotina</taxon>
        <taxon>Glomeromycetes</taxon>
        <taxon>Glomerales</taxon>
        <taxon>Glomeraceae</taxon>
        <taxon>Rhizophagus</taxon>
    </lineage>
</organism>
<keyword evidence="2" id="KW-1185">Reference proteome</keyword>
<gene>
    <name evidence="1" type="ORF">RclHR1_09280006</name>
</gene>
<reference evidence="1 2" key="1">
    <citation type="submission" date="2017-11" db="EMBL/GenBank/DDBJ databases">
        <title>The genome of Rhizophagus clarus HR1 reveals common genetic basis of auxotrophy among arbuscular mycorrhizal fungi.</title>
        <authorList>
            <person name="Kobayashi Y."/>
        </authorList>
    </citation>
    <scope>NUCLEOTIDE SEQUENCE [LARGE SCALE GENOMIC DNA]</scope>
    <source>
        <strain evidence="1 2">HR1</strain>
    </source>
</reference>
<dbReference type="AlphaFoldDB" id="A0A2Z6SE78"/>
<sequence>MKRNEAIIFALSRSKEADTSNNIIPSLIPSEKIIHKFYITIIRTINSQNNQPVFMIYRLILFEVYPKKI</sequence>
<dbReference type="EMBL" id="BEXD01004346">
    <property type="protein sequence ID" value="GBC10015.1"/>
    <property type="molecule type" value="Genomic_DNA"/>
</dbReference>
<comment type="caution">
    <text evidence="1">The sequence shown here is derived from an EMBL/GenBank/DDBJ whole genome shotgun (WGS) entry which is preliminary data.</text>
</comment>